<evidence type="ECO:0000256" key="1">
    <source>
        <dbReference type="ARBA" id="ARBA00008282"/>
    </source>
</evidence>
<evidence type="ECO:0000256" key="6">
    <source>
        <dbReference type="ARBA" id="ARBA00022723"/>
    </source>
</evidence>
<dbReference type="Pfam" id="PF02424">
    <property type="entry name" value="ApbE"/>
    <property type="match status" value="1"/>
</dbReference>
<dbReference type="GO" id="GO:0016740">
    <property type="term" value="F:transferase activity"/>
    <property type="evidence" value="ECO:0007669"/>
    <property type="project" value="UniProtKB-UniRule"/>
</dbReference>
<gene>
    <name evidence="13" type="ordered locus">Tgr7_0552</name>
</gene>
<dbReference type="EMBL" id="CP001339">
    <property type="protein sequence ID" value="ACL71649.1"/>
    <property type="molecule type" value="Genomic_DNA"/>
</dbReference>
<dbReference type="HOGENOM" id="CLU_044403_5_1_6"/>
<reference evidence="13 14" key="1">
    <citation type="journal article" date="2011" name="Stand. Genomic Sci.">
        <title>Complete genome sequence of 'Thioalkalivibrio sulfidophilus' HL-EbGr7.</title>
        <authorList>
            <person name="Muyzer G."/>
            <person name="Sorokin D.Y."/>
            <person name="Mavromatis K."/>
            <person name="Lapidus A."/>
            <person name="Clum A."/>
            <person name="Ivanova N."/>
            <person name="Pati A."/>
            <person name="d'Haeseleer P."/>
            <person name="Woyke T."/>
            <person name="Kyrpides N.C."/>
        </authorList>
    </citation>
    <scope>NUCLEOTIDE SEQUENCE [LARGE SCALE GENOMIC DNA]</scope>
    <source>
        <strain evidence="13 14">HL-EbGR7</strain>
    </source>
</reference>
<keyword evidence="4 11" id="KW-0285">Flavoprotein</keyword>
<evidence type="ECO:0000256" key="12">
    <source>
        <dbReference type="PIRSR" id="PIRSR006268-2"/>
    </source>
</evidence>
<evidence type="ECO:0000256" key="7">
    <source>
        <dbReference type="ARBA" id="ARBA00022827"/>
    </source>
</evidence>
<evidence type="ECO:0000313" key="14">
    <source>
        <dbReference type="Proteomes" id="UP000002383"/>
    </source>
</evidence>
<dbReference type="EC" id="2.7.1.180" evidence="2 11"/>
<dbReference type="InterPro" id="IPR024932">
    <property type="entry name" value="ApbE"/>
</dbReference>
<dbReference type="PANTHER" id="PTHR30040">
    <property type="entry name" value="THIAMINE BIOSYNTHESIS LIPOPROTEIN APBE"/>
    <property type="match status" value="1"/>
</dbReference>
<feature type="binding site" evidence="12">
    <location>
        <position position="305"/>
    </location>
    <ligand>
        <name>Mg(2+)</name>
        <dbReference type="ChEBI" id="CHEBI:18420"/>
    </ligand>
</feature>
<dbReference type="InterPro" id="IPR003374">
    <property type="entry name" value="ApbE-like_sf"/>
</dbReference>
<evidence type="ECO:0000256" key="9">
    <source>
        <dbReference type="ARBA" id="ARBA00031306"/>
    </source>
</evidence>
<protein>
    <recommendedName>
        <fullName evidence="3 11">FAD:protein FMN transferase</fullName>
        <ecNumber evidence="2 11">2.7.1.180</ecNumber>
    </recommendedName>
    <alternativeName>
        <fullName evidence="9 11">Flavin transferase</fullName>
    </alternativeName>
</protein>
<evidence type="ECO:0000256" key="5">
    <source>
        <dbReference type="ARBA" id="ARBA00022679"/>
    </source>
</evidence>
<keyword evidence="5 11" id="KW-0808">Transferase</keyword>
<accession>B8GLP6</accession>
<dbReference type="eggNOG" id="COG1477">
    <property type="taxonomic scope" value="Bacteria"/>
</dbReference>
<dbReference type="RefSeq" id="WP_012637137.1">
    <property type="nucleotide sequence ID" value="NC_011901.1"/>
</dbReference>
<keyword evidence="6 11" id="KW-0479">Metal-binding</keyword>
<proteinExistence type="inferred from homology"/>
<organism evidence="13 14">
    <name type="scientific">Thioalkalivibrio sulfidiphilus (strain HL-EbGR7)</name>
    <dbReference type="NCBI Taxonomy" id="396588"/>
    <lineage>
        <taxon>Bacteria</taxon>
        <taxon>Pseudomonadati</taxon>
        <taxon>Pseudomonadota</taxon>
        <taxon>Gammaproteobacteria</taxon>
        <taxon>Chromatiales</taxon>
        <taxon>Ectothiorhodospiraceae</taxon>
        <taxon>Thioalkalivibrio</taxon>
    </lineage>
</organism>
<evidence type="ECO:0000313" key="13">
    <source>
        <dbReference type="EMBL" id="ACL71649.1"/>
    </source>
</evidence>
<keyword evidence="8 11" id="KW-0460">Magnesium</keyword>
<dbReference type="PIRSF" id="PIRSF006268">
    <property type="entry name" value="ApbE"/>
    <property type="match status" value="1"/>
</dbReference>
<keyword evidence="7 11" id="KW-0274">FAD</keyword>
<evidence type="ECO:0000256" key="3">
    <source>
        <dbReference type="ARBA" id="ARBA00016337"/>
    </source>
</evidence>
<comment type="similarity">
    <text evidence="1 11">Belongs to the ApbE family.</text>
</comment>
<comment type="catalytic activity">
    <reaction evidence="10 11">
        <text>L-threonyl-[protein] + FAD = FMN-L-threonyl-[protein] + AMP + H(+)</text>
        <dbReference type="Rhea" id="RHEA:36847"/>
        <dbReference type="Rhea" id="RHEA-COMP:11060"/>
        <dbReference type="Rhea" id="RHEA-COMP:11061"/>
        <dbReference type="ChEBI" id="CHEBI:15378"/>
        <dbReference type="ChEBI" id="CHEBI:30013"/>
        <dbReference type="ChEBI" id="CHEBI:57692"/>
        <dbReference type="ChEBI" id="CHEBI:74257"/>
        <dbReference type="ChEBI" id="CHEBI:456215"/>
        <dbReference type="EC" id="2.7.1.180"/>
    </reaction>
</comment>
<sequence length="351" mass="38373" precursor="true">MARRNGHARDTKGAMGHRGISHRQAFAAGLAGSLACIALLVAPIALADWHRQDAQIMGTTVLVQAWHKDAAVARAGIDAVIRDMHRIDALMSTYKADSELSRLNAQAAHHPVRASEELFSLISRALEFSELSGGAFDVTYASVGYRYDYRQGIRPDDRTREALLPGIDFRHVILDREQGTIAYRREGVRIDLGGIAKGYAVERGAAILRKHGIEHGQVGAGGDTRLLGDRRGRPWVVGIRDPRDRDRMVAQLPLVDEAISTSGDYERYFEEDGHRYHHIIDPGTGTSARGVRSVSVIGPDATLTDALSTGVFVLGATDGLELINRLPDVEAVIVDDEGRLWFSSGLDMQQP</sequence>
<keyword evidence="14" id="KW-1185">Reference proteome</keyword>
<evidence type="ECO:0000256" key="2">
    <source>
        <dbReference type="ARBA" id="ARBA00011955"/>
    </source>
</evidence>
<evidence type="ECO:0000256" key="10">
    <source>
        <dbReference type="ARBA" id="ARBA00048540"/>
    </source>
</evidence>
<feature type="binding site" evidence="12">
    <location>
        <position position="309"/>
    </location>
    <ligand>
        <name>Mg(2+)</name>
        <dbReference type="ChEBI" id="CHEBI:18420"/>
    </ligand>
</feature>
<dbReference type="STRING" id="396588.Tgr7_0552"/>
<evidence type="ECO:0000256" key="8">
    <source>
        <dbReference type="ARBA" id="ARBA00022842"/>
    </source>
</evidence>
<dbReference type="PANTHER" id="PTHR30040:SF2">
    <property type="entry name" value="FAD:PROTEIN FMN TRANSFERASE"/>
    <property type="match status" value="1"/>
</dbReference>
<evidence type="ECO:0000256" key="11">
    <source>
        <dbReference type="PIRNR" id="PIRNR006268"/>
    </source>
</evidence>
<dbReference type="SUPFAM" id="SSF143631">
    <property type="entry name" value="ApbE-like"/>
    <property type="match status" value="1"/>
</dbReference>
<dbReference type="Gene3D" id="3.10.520.10">
    <property type="entry name" value="ApbE-like domains"/>
    <property type="match status" value="1"/>
</dbReference>
<dbReference type="AlphaFoldDB" id="B8GLP6"/>
<evidence type="ECO:0000256" key="4">
    <source>
        <dbReference type="ARBA" id="ARBA00022630"/>
    </source>
</evidence>
<dbReference type="GO" id="GO:0046872">
    <property type="term" value="F:metal ion binding"/>
    <property type="evidence" value="ECO:0007669"/>
    <property type="project" value="UniProtKB-UniRule"/>
</dbReference>
<name>B8GLP6_THISH</name>
<keyword evidence="13" id="KW-0449">Lipoprotein</keyword>
<dbReference type="Proteomes" id="UP000002383">
    <property type="component" value="Chromosome"/>
</dbReference>
<feature type="binding site" evidence="12">
    <location>
        <position position="194"/>
    </location>
    <ligand>
        <name>Mg(2+)</name>
        <dbReference type="ChEBI" id="CHEBI:18420"/>
    </ligand>
</feature>
<comment type="cofactor">
    <cofactor evidence="12">
        <name>Mg(2+)</name>
        <dbReference type="ChEBI" id="CHEBI:18420"/>
    </cofactor>
    <cofactor evidence="12">
        <name>Mn(2+)</name>
        <dbReference type="ChEBI" id="CHEBI:29035"/>
    </cofactor>
    <text evidence="12">Magnesium. Can also use manganese.</text>
</comment>
<dbReference type="KEGG" id="tgr:Tgr7_0552"/>